<dbReference type="SMART" id="SM00460">
    <property type="entry name" value="TGc"/>
    <property type="match status" value="1"/>
</dbReference>
<dbReference type="PANTHER" id="PTHR33490:SF3">
    <property type="entry name" value="CONSERVED INTEGRAL MEMBRANE PROTEIN"/>
    <property type="match status" value="1"/>
</dbReference>
<evidence type="ECO:0000313" key="3">
    <source>
        <dbReference type="EMBL" id="PPK48215.1"/>
    </source>
</evidence>
<dbReference type="AlphaFoldDB" id="A0A2S6FX87"/>
<dbReference type="InterPro" id="IPR002931">
    <property type="entry name" value="Transglutaminase-like"/>
</dbReference>
<organism evidence="3 4">
    <name type="scientific">Clostridium algidicarnis DSM 15099</name>
    <dbReference type="NCBI Taxonomy" id="1121295"/>
    <lineage>
        <taxon>Bacteria</taxon>
        <taxon>Bacillati</taxon>
        <taxon>Bacillota</taxon>
        <taxon>Clostridia</taxon>
        <taxon>Eubacteriales</taxon>
        <taxon>Clostridiaceae</taxon>
        <taxon>Clostridium</taxon>
    </lineage>
</organism>
<keyword evidence="1" id="KW-1133">Transmembrane helix</keyword>
<feature type="transmembrane region" description="Helical" evidence="1">
    <location>
        <begin position="133"/>
        <end position="161"/>
    </location>
</feature>
<feature type="transmembrane region" description="Helical" evidence="1">
    <location>
        <begin position="83"/>
        <end position="112"/>
    </location>
</feature>
<accession>A0A2S6FX87</accession>
<dbReference type="Gene3D" id="3.10.620.30">
    <property type="match status" value="1"/>
</dbReference>
<keyword evidence="1" id="KW-0472">Membrane</keyword>
<dbReference type="SUPFAM" id="SSF54001">
    <property type="entry name" value="Cysteine proteinases"/>
    <property type="match status" value="1"/>
</dbReference>
<comment type="caution">
    <text evidence="3">The sequence shown here is derived from an EMBL/GenBank/DDBJ whole genome shotgun (WGS) entry which is preliminary data.</text>
</comment>
<feature type="domain" description="Transglutaminase-like" evidence="2">
    <location>
        <begin position="297"/>
        <end position="359"/>
    </location>
</feature>
<sequence>MLKNPITLLIVLIFLYPVVKGVIFKVNYENLKSDLKNMEKTISFLLCFPIWVNVRDIINKFMNTVITKLPYNMTYYIDKYSKLYSIIVFLISIFLIYKFQMLIYNIINKIIFNPIIISLKDKEGYRKSWVNRLIAMIISIPKGVFYALLITSTIHVLSYFYQEDKFQDYVQSSKLYNDINEKTLEPVINSKFLGKIPNTIKNSFKVEVKYDEPNLTKEKGGKPNTLVYYNGVTLKDGIKSNDAIDEFSVNLTKGHTSDKAKAKVIYNFIGTNIDYDYEKADKIYTNNFKIESGAIPTYDTKKGICFDFSCLFVAMCRANNLKVRLVTGEGYNGVNWVSHSWNEVYIKEEDKWINIDTTFYKGGNYFNSKKFDLDHRGENIIGEW</sequence>
<reference evidence="3 4" key="1">
    <citation type="submission" date="2018-02" db="EMBL/GenBank/DDBJ databases">
        <title>Genomic Encyclopedia of Archaeal and Bacterial Type Strains, Phase II (KMG-II): from individual species to whole genera.</title>
        <authorList>
            <person name="Goeker M."/>
        </authorList>
    </citation>
    <scope>NUCLEOTIDE SEQUENCE [LARGE SCALE GENOMIC DNA]</scope>
    <source>
        <strain evidence="3 4">DSM 15099</strain>
    </source>
</reference>
<evidence type="ECO:0000256" key="1">
    <source>
        <dbReference type="SAM" id="Phobius"/>
    </source>
</evidence>
<evidence type="ECO:0000313" key="4">
    <source>
        <dbReference type="Proteomes" id="UP000239863"/>
    </source>
</evidence>
<dbReference type="STRING" id="37659.GCA_000703125_02292"/>
<gene>
    <name evidence="3" type="ORF">BD821_10981</name>
</gene>
<dbReference type="OrthoDB" id="1817605at2"/>
<dbReference type="InterPro" id="IPR038765">
    <property type="entry name" value="Papain-like_cys_pep_sf"/>
</dbReference>
<dbReference type="Pfam" id="PF01841">
    <property type="entry name" value="Transglut_core"/>
    <property type="match status" value="1"/>
</dbReference>
<dbReference type="RefSeq" id="WP_104410004.1">
    <property type="nucleotide sequence ID" value="NZ_PTIS01000009.1"/>
</dbReference>
<protein>
    <submittedName>
        <fullName evidence="3">Transglutaminase superfamily protein</fullName>
    </submittedName>
</protein>
<dbReference type="Proteomes" id="UP000239863">
    <property type="component" value="Unassembled WGS sequence"/>
</dbReference>
<keyword evidence="1" id="KW-0812">Transmembrane</keyword>
<dbReference type="PANTHER" id="PTHR33490">
    <property type="entry name" value="BLR5614 PROTEIN-RELATED"/>
    <property type="match status" value="1"/>
</dbReference>
<proteinExistence type="predicted"/>
<dbReference type="EMBL" id="PTIS01000009">
    <property type="protein sequence ID" value="PPK48215.1"/>
    <property type="molecule type" value="Genomic_DNA"/>
</dbReference>
<name>A0A2S6FX87_9CLOT</name>
<evidence type="ECO:0000259" key="2">
    <source>
        <dbReference type="SMART" id="SM00460"/>
    </source>
</evidence>